<dbReference type="OrthoDB" id="9813233at2"/>
<evidence type="ECO:0000256" key="1">
    <source>
        <dbReference type="ARBA" id="ARBA00004370"/>
    </source>
</evidence>
<dbReference type="InterPro" id="IPR001901">
    <property type="entry name" value="Translocase_SecE/Sec61-g"/>
</dbReference>
<evidence type="ECO:0000256" key="8">
    <source>
        <dbReference type="SAM" id="Phobius"/>
    </source>
</evidence>
<keyword evidence="3 8" id="KW-0812">Transmembrane</keyword>
<keyword evidence="6" id="KW-0811">Translocation</keyword>
<dbReference type="Proteomes" id="UP000439550">
    <property type="component" value="Unassembled WGS sequence"/>
</dbReference>
<evidence type="ECO:0000313" key="9">
    <source>
        <dbReference type="EMBL" id="MQW39089.1"/>
    </source>
</evidence>
<dbReference type="InterPro" id="IPR038379">
    <property type="entry name" value="SecE_sf"/>
</dbReference>
<dbReference type="EMBL" id="WITJ01000004">
    <property type="protein sequence ID" value="MQW39089.1"/>
    <property type="molecule type" value="Genomic_DNA"/>
</dbReference>
<dbReference type="Gene3D" id="1.20.5.1030">
    <property type="entry name" value="Preprotein translocase secy subunit"/>
    <property type="match status" value="1"/>
</dbReference>
<keyword evidence="7 8" id="KW-0472">Membrane</keyword>
<dbReference type="GO" id="GO:0006605">
    <property type="term" value="P:protein targeting"/>
    <property type="evidence" value="ECO:0007669"/>
    <property type="project" value="InterPro"/>
</dbReference>
<dbReference type="RefSeq" id="WP_153495764.1">
    <property type="nucleotide sequence ID" value="NZ_CBCRWP010000014.1"/>
</dbReference>
<dbReference type="GO" id="GO:0016020">
    <property type="term" value="C:membrane"/>
    <property type="evidence" value="ECO:0007669"/>
    <property type="project" value="UniProtKB-SubCell"/>
</dbReference>
<dbReference type="AlphaFoldDB" id="A0A7X1Z7B7"/>
<name>A0A7X1Z7B7_9LACT</name>
<dbReference type="NCBIfam" id="TIGR00964">
    <property type="entry name" value="secE_bact"/>
    <property type="match status" value="1"/>
</dbReference>
<dbReference type="Pfam" id="PF00584">
    <property type="entry name" value="SecE"/>
    <property type="match status" value="1"/>
</dbReference>
<evidence type="ECO:0000313" key="10">
    <source>
        <dbReference type="Proteomes" id="UP000439550"/>
    </source>
</evidence>
<evidence type="ECO:0000256" key="4">
    <source>
        <dbReference type="ARBA" id="ARBA00022927"/>
    </source>
</evidence>
<sequence length="58" mass="6608">MTHHSKKTQKEREKIVWPTLSQILKETLAVLVISILFALFIGGTSLFLQHSFTNLIAK</sequence>
<dbReference type="GO" id="GO:0006886">
    <property type="term" value="P:intracellular protein transport"/>
    <property type="evidence" value="ECO:0007669"/>
    <property type="project" value="InterPro"/>
</dbReference>
<comment type="subcellular location">
    <subcellularLocation>
        <location evidence="1">Membrane</location>
    </subcellularLocation>
</comment>
<evidence type="ECO:0000256" key="6">
    <source>
        <dbReference type="ARBA" id="ARBA00023010"/>
    </source>
</evidence>
<organism evidence="9 10">
    <name type="scientific">Lactococcus hircilactis</name>
    <dbReference type="NCBI Taxonomy" id="1494462"/>
    <lineage>
        <taxon>Bacteria</taxon>
        <taxon>Bacillati</taxon>
        <taxon>Bacillota</taxon>
        <taxon>Bacilli</taxon>
        <taxon>Lactobacillales</taxon>
        <taxon>Streptococcaceae</taxon>
        <taxon>Lactococcus</taxon>
    </lineage>
</organism>
<evidence type="ECO:0000256" key="5">
    <source>
        <dbReference type="ARBA" id="ARBA00022989"/>
    </source>
</evidence>
<dbReference type="InterPro" id="IPR005807">
    <property type="entry name" value="SecE_bac"/>
</dbReference>
<keyword evidence="4" id="KW-0653">Protein transport</keyword>
<gene>
    <name evidence="9" type="primary">secE</name>
    <name evidence="9" type="ORF">GHI93_03865</name>
</gene>
<dbReference type="GO" id="GO:0008320">
    <property type="term" value="F:protein transmembrane transporter activity"/>
    <property type="evidence" value="ECO:0007669"/>
    <property type="project" value="InterPro"/>
</dbReference>
<comment type="caution">
    <text evidence="9">The sequence shown here is derived from an EMBL/GenBank/DDBJ whole genome shotgun (WGS) entry which is preliminary data.</text>
</comment>
<evidence type="ECO:0000256" key="7">
    <source>
        <dbReference type="ARBA" id="ARBA00023136"/>
    </source>
</evidence>
<accession>A0A7X1Z7B7</accession>
<evidence type="ECO:0000256" key="2">
    <source>
        <dbReference type="ARBA" id="ARBA00022448"/>
    </source>
</evidence>
<dbReference type="GO" id="GO:0009306">
    <property type="term" value="P:protein secretion"/>
    <property type="evidence" value="ECO:0007669"/>
    <property type="project" value="InterPro"/>
</dbReference>
<proteinExistence type="predicted"/>
<reference evidence="9 10" key="1">
    <citation type="submission" date="2019-10" db="EMBL/GenBank/DDBJ databases">
        <authorList>
            <person name="Dong K."/>
        </authorList>
    </citation>
    <scope>NUCLEOTIDE SEQUENCE [LARGE SCALE GENOMIC DNA]</scope>
    <source>
        <strain evidence="9 10">DSM 28960</strain>
    </source>
</reference>
<keyword evidence="5 8" id="KW-1133">Transmembrane helix</keyword>
<keyword evidence="10" id="KW-1185">Reference proteome</keyword>
<protein>
    <submittedName>
        <fullName evidence="9">Preprotein translocase subunit SecE</fullName>
    </submittedName>
</protein>
<evidence type="ECO:0000256" key="3">
    <source>
        <dbReference type="ARBA" id="ARBA00022692"/>
    </source>
</evidence>
<feature type="transmembrane region" description="Helical" evidence="8">
    <location>
        <begin position="28"/>
        <end position="48"/>
    </location>
</feature>
<keyword evidence="2" id="KW-0813">Transport</keyword>